<proteinExistence type="predicted"/>
<name>A0A6A6BVE6_ZASCE</name>
<dbReference type="OrthoDB" id="3782625at2759"/>
<sequence>MPDYGWLLENLEKKRQAFACEEIFLPSRLKDFQHWHGILCEDQKTLQQRSSAARSVRTRARDTLENVYNIFGLDLFVLFTHAASMTKLVSVNFSDMLPDLKQWWTDVPHPQSLKDLAAALDKAYNVAVLVTRANQADSHDIATKDLHAKTLKRKHSGAENIYGAVQTVHRTTSDTALTSPGPVLDFKLSDLLTFLEQHGVGDVDLRMRCTYAGHPLPFIDINEGPTIGLSGKLEFSLQLSEALLKFVLPSRFGPAEISDRGSPK</sequence>
<dbReference type="AlphaFoldDB" id="A0A6A6BVE6"/>
<gene>
    <name evidence="1" type="ORF">M409DRAFT_61362</name>
</gene>
<accession>A0A6A6BVE6</accession>
<evidence type="ECO:0000313" key="2">
    <source>
        <dbReference type="Proteomes" id="UP000799537"/>
    </source>
</evidence>
<protein>
    <submittedName>
        <fullName evidence="1">Uncharacterized protein</fullName>
    </submittedName>
</protein>
<reference evidence="1" key="1">
    <citation type="journal article" date="2020" name="Stud. Mycol.">
        <title>101 Dothideomycetes genomes: a test case for predicting lifestyles and emergence of pathogens.</title>
        <authorList>
            <person name="Haridas S."/>
            <person name="Albert R."/>
            <person name="Binder M."/>
            <person name="Bloem J."/>
            <person name="Labutti K."/>
            <person name="Salamov A."/>
            <person name="Andreopoulos B."/>
            <person name="Baker S."/>
            <person name="Barry K."/>
            <person name="Bills G."/>
            <person name="Bluhm B."/>
            <person name="Cannon C."/>
            <person name="Castanera R."/>
            <person name="Culley D."/>
            <person name="Daum C."/>
            <person name="Ezra D."/>
            <person name="Gonzalez J."/>
            <person name="Henrissat B."/>
            <person name="Kuo A."/>
            <person name="Liang C."/>
            <person name="Lipzen A."/>
            <person name="Lutzoni F."/>
            <person name="Magnuson J."/>
            <person name="Mondo S."/>
            <person name="Nolan M."/>
            <person name="Ohm R."/>
            <person name="Pangilinan J."/>
            <person name="Park H.-J."/>
            <person name="Ramirez L."/>
            <person name="Alfaro M."/>
            <person name="Sun H."/>
            <person name="Tritt A."/>
            <person name="Yoshinaga Y."/>
            <person name="Zwiers L.-H."/>
            <person name="Turgeon B."/>
            <person name="Goodwin S."/>
            <person name="Spatafora J."/>
            <person name="Crous P."/>
            <person name="Grigoriev I."/>
        </authorList>
    </citation>
    <scope>NUCLEOTIDE SEQUENCE</scope>
    <source>
        <strain evidence="1">ATCC 36951</strain>
    </source>
</reference>
<dbReference type="GeneID" id="54567996"/>
<dbReference type="Proteomes" id="UP000799537">
    <property type="component" value="Unassembled WGS sequence"/>
</dbReference>
<keyword evidence="2" id="KW-1185">Reference proteome</keyword>
<dbReference type="RefSeq" id="XP_033659663.1">
    <property type="nucleotide sequence ID" value="XM_033814724.1"/>
</dbReference>
<evidence type="ECO:0000313" key="1">
    <source>
        <dbReference type="EMBL" id="KAF2158774.1"/>
    </source>
</evidence>
<dbReference type="EMBL" id="ML993649">
    <property type="protein sequence ID" value="KAF2158774.1"/>
    <property type="molecule type" value="Genomic_DNA"/>
</dbReference>
<organism evidence="1 2">
    <name type="scientific">Zasmidium cellare ATCC 36951</name>
    <dbReference type="NCBI Taxonomy" id="1080233"/>
    <lineage>
        <taxon>Eukaryota</taxon>
        <taxon>Fungi</taxon>
        <taxon>Dikarya</taxon>
        <taxon>Ascomycota</taxon>
        <taxon>Pezizomycotina</taxon>
        <taxon>Dothideomycetes</taxon>
        <taxon>Dothideomycetidae</taxon>
        <taxon>Mycosphaerellales</taxon>
        <taxon>Mycosphaerellaceae</taxon>
        <taxon>Zasmidium</taxon>
    </lineage>
</organism>